<gene>
    <name evidence="1" type="ORF">DILT_LOCUS19891</name>
</gene>
<sequence length="69" mass="7508">MLESLLVRGGEVMEVQTPCCCQSFTKVAVNALSNLTPCQLKPSQSSILIPNLTDYLAGKEEVIVKVCHE</sequence>
<keyword evidence="2" id="KW-1185">Reference proteome</keyword>
<dbReference type="EMBL" id="UYRU01124791">
    <property type="protein sequence ID" value="VDN49793.1"/>
    <property type="molecule type" value="Genomic_DNA"/>
</dbReference>
<organism evidence="1 2">
    <name type="scientific">Dibothriocephalus latus</name>
    <name type="common">Fish tapeworm</name>
    <name type="synonym">Diphyllobothrium latum</name>
    <dbReference type="NCBI Taxonomy" id="60516"/>
    <lineage>
        <taxon>Eukaryota</taxon>
        <taxon>Metazoa</taxon>
        <taxon>Spiralia</taxon>
        <taxon>Lophotrochozoa</taxon>
        <taxon>Platyhelminthes</taxon>
        <taxon>Cestoda</taxon>
        <taxon>Eucestoda</taxon>
        <taxon>Diphyllobothriidea</taxon>
        <taxon>Diphyllobothriidae</taxon>
        <taxon>Dibothriocephalus</taxon>
    </lineage>
</organism>
<dbReference type="Proteomes" id="UP000281553">
    <property type="component" value="Unassembled WGS sequence"/>
</dbReference>
<evidence type="ECO:0000313" key="1">
    <source>
        <dbReference type="EMBL" id="VDN49793.1"/>
    </source>
</evidence>
<dbReference type="AlphaFoldDB" id="A0A3P7PIG2"/>
<evidence type="ECO:0000313" key="2">
    <source>
        <dbReference type="Proteomes" id="UP000281553"/>
    </source>
</evidence>
<reference evidence="1 2" key="1">
    <citation type="submission" date="2018-11" db="EMBL/GenBank/DDBJ databases">
        <authorList>
            <consortium name="Pathogen Informatics"/>
        </authorList>
    </citation>
    <scope>NUCLEOTIDE SEQUENCE [LARGE SCALE GENOMIC DNA]</scope>
</reference>
<name>A0A3P7PIG2_DIBLA</name>
<proteinExistence type="predicted"/>
<accession>A0A3P7PIG2</accession>
<protein>
    <submittedName>
        <fullName evidence="1">Uncharacterized protein</fullName>
    </submittedName>
</protein>